<dbReference type="EMBL" id="CP121472">
    <property type="protein sequence ID" value="WPL17330.1"/>
    <property type="molecule type" value="Genomic_DNA"/>
</dbReference>
<feature type="domain" description="Rap1a immunity protein" evidence="1">
    <location>
        <begin position="74"/>
        <end position="169"/>
    </location>
</feature>
<protein>
    <recommendedName>
        <fullName evidence="1">Rap1a immunity protein domain-containing protein</fullName>
    </recommendedName>
</protein>
<evidence type="ECO:0000313" key="2">
    <source>
        <dbReference type="EMBL" id="WPL17330.1"/>
    </source>
</evidence>
<dbReference type="Proteomes" id="UP001432180">
    <property type="component" value="Chromosome"/>
</dbReference>
<gene>
    <name evidence="2" type="ORF">Thiowin_02333</name>
</gene>
<keyword evidence="3" id="KW-1185">Reference proteome</keyword>
<sequence length="170" mass="18883">MRRLARFKVAADCWATAQAAGLLDSRTNLNLFIQESSMHRFSYPQSLAAAATAAVTLLSGAALAADPEDFHFDTTENLYQVCSTPSDLPEHVPAALACRAFIEATVQYHDQIVGREDVKRLVCYDTTTTVEDARQTFISWGKKNLRQQKLKTEQPVVGLMRSLAEAYPCR</sequence>
<accession>A0ABZ0S8J8</accession>
<proteinExistence type="predicted"/>
<organism evidence="2 3">
    <name type="scientific">Thiorhodovibrio winogradskyi</name>
    <dbReference type="NCBI Taxonomy" id="77007"/>
    <lineage>
        <taxon>Bacteria</taxon>
        <taxon>Pseudomonadati</taxon>
        <taxon>Pseudomonadota</taxon>
        <taxon>Gammaproteobacteria</taxon>
        <taxon>Chromatiales</taxon>
        <taxon>Chromatiaceae</taxon>
        <taxon>Thiorhodovibrio</taxon>
    </lineage>
</organism>
<dbReference type="Pfam" id="PF18602">
    <property type="entry name" value="Rap1a"/>
    <property type="match status" value="1"/>
</dbReference>
<name>A0ABZ0S8J8_9GAMM</name>
<evidence type="ECO:0000259" key="1">
    <source>
        <dbReference type="Pfam" id="PF18602"/>
    </source>
</evidence>
<evidence type="ECO:0000313" key="3">
    <source>
        <dbReference type="Proteomes" id="UP001432180"/>
    </source>
</evidence>
<reference evidence="2 3" key="1">
    <citation type="journal article" date="2023" name="Microorganisms">
        <title>Thiorhodovibrio frisius and Trv. litoralis spp. nov., Two Novel Members from a Clade of Fastidious Purple Sulfur Bacteria That Exhibit Unique Red-Shifted Light-Harvesting Capabilities.</title>
        <authorList>
            <person name="Methner A."/>
            <person name="Kuzyk S.B."/>
            <person name="Petersen J."/>
            <person name="Bauer S."/>
            <person name="Brinkmann H."/>
            <person name="Sichau K."/>
            <person name="Wanner G."/>
            <person name="Wolf J."/>
            <person name="Neumann-Schaal M."/>
            <person name="Henke P."/>
            <person name="Tank M."/>
            <person name="Sproer C."/>
            <person name="Bunk B."/>
            <person name="Overmann J."/>
        </authorList>
    </citation>
    <scope>NUCLEOTIDE SEQUENCE [LARGE SCALE GENOMIC DNA]</scope>
    <source>
        <strain evidence="2 3">DSM 6702</strain>
    </source>
</reference>
<dbReference type="InterPro" id="IPR041238">
    <property type="entry name" value="Rap1a"/>
</dbReference>